<dbReference type="STRING" id="376427.SAMN04487954_111108"/>
<organism evidence="3 4">
    <name type="scientific">Billgrantia gudaonensis</name>
    <dbReference type="NCBI Taxonomy" id="376427"/>
    <lineage>
        <taxon>Bacteria</taxon>
        <taxon>Pseudomonadati</taxon>
        <taxon>Pseudomonadota</taxon>
        <taxon>Gammaproteobacteria</taxon>
        <taxon>Oceanospirillales</taxon>
        <taxon>Halomonadaceae</taxon>
        <taxon>Billgrantia</taxon>
    </lineage>
</organism>
<dbReference type="Proteomes" id="UP000198525">
    <property type="component" value="Unassembled WGS sequence"/>
</dbReference>
<dbReference type="RefSeq" id="WP_089687037.1">
    <property type="nucleotide sequence ID" value="NZ_FNES01000011.1"/>
</dbReference>
<evidence type="ECO:0000259" key="2">
    <source>
        <dbReference type="Pfam" id="PF04909"/>
    </source>
</evidence>
<dbReference type="OrthoDB" id="9787654at2"/>
<sequence length="287" mass="32754">MRIDAHQHFWRYAAAEYPWIDESMTALKRDYLPEQLAKERNACDIQASIAVQARPSEAETRWLLELSGQFPSIVGVVGWVDLTAADLEKRLGQLSHPRLCGFRHLIQDEERPAAYMADPAVRQGIRTLQRYALSYDVLVTTADLGSAYELCKVCDDHVLILDHLGKPNIRDSGFENWRRDFRRFGELEHVACKLSGLITEADWRHWQPKQIWPYLDTALDVFGEQRLMFGSDWPVCLVAGSYTAVHALIDDWATRRGLDKAALFGGNAQRLYRIGQQCPTDEVNHGS</sequence>
<dbReference type="GO" id="GO:0016787">
    <property type="term" value="F:hydrolase activity"/>
    <property type="evidence" value="ECO:0007669"/>
    <property type="project" value="InterPro"/>
</dbReference>
<dbReference type="Pfam" id="PF04909">
    <property type="entry name" value="Amidohydro_2"/>
    <property type="match status" value="1"/>
</dbReference>
<name>A0A1G8Z6D7_9GAMM</name>
<dbReference type="SUPFAM" id="SSF51556">
    <property type="entry name" value="Metallo-dependent hydrolases"/>
    <property type="match status" value="1"/>
</dbReference>
<comment type="similarity">
    <text evidence="1">Belongs to the metallo-dependent hydrolases superfamily.</text>
</comment>
<dbReference type="Gene3D" id="3.20.20.140">
    <property type="entry name" value="Metal-dependent hydrolases"/>
    <property type="match status" value="1"/>
</dbReference>
<dbReference type="InterPro" id="IPR032466">
    <property type="entry name" value="Metal_Hydrolase"/>
</dbReference>
<feature type="domain" description="Amidohydrolase-related" evidence="2">
    <location>
        <begin position="3"/>
        <end position="274"/>
    </location>
</feature>
<evidence type="ECO:0000313" key="3">
    <source>
        <dbReference type="EMBL" id="SDK10649.1"/>
    </source>
</evidence>
<reference evidence="3 4" key="1">
    <citation type="submission" date="2016-10" db="EMBL/GenBank/DDBJ databases">
        <authorList>
            <person name="de Groot N.N."/>
        </authorList>
    </citation>
    <scope>NUCLEOTIDE SEQUENCE [LARGE SCALE GENOMIC DNA]</scope>
    <source>
        <strain evidence="3 4">CGMCC 1.6133</strain>
    </source>
</reference>
<keyword evidence="4" id="KW-1185">Reference proteome</keyword>
<dbReference type="EMBL" id="FNES01000011">
    <property type="protein sequence ID" value="SDK10649.1"/>
    <property type="molecule type" value="Genomic_DNA"/>
</dbReference>
<evidence type="ECO:0000256" key="1">
    <source>
        <dbReference type="ARBA" id="ARBA00038310"/>
    </source>
</evidence>
<dbReference type="InterPro" id="IPR006680">
    <property type="entry name" value="Amidohydro-rel"/>
</dbReference>
<gene>
    <name evidence="3" type="ORF">SAMN04487954_111108</name>
</gene>
<accession>A0A1G8Z6D7</accession>
<dbReference type="InterPro" id="IPR052350">
    <property type="entry name" value="Metallo-dep_Lactonases"/>
</dbReference>
<evidence type="ECO:0000313" key="4">
    <source>
        <dbReference type="Proteomes" id="UP000198525"/>
    </source>
</evidence>
<dbReference type="PANTHER" id="PTHR43569:SF2">
    <property type="entry name" value="AMIDOHYDROLASE-RELATED DOMAIN-CONTAINING PROTEIN"/>
    <property type="match status" value="1"/>
</dbReference>
<dbReference type="AlphaFoldDB" id="A0A1G8Z6D7"/>
<protein>
    <submittedName>
        <fullName evidence="3">L-fuconolactonase</fullName>
    </submittedName>
</protein>
<dbReference type="PANTHER" id="PTHR43569">
    <property type="entry name" value="AMIDOHYDROLASE"/>
    <property type="match status" value="1"/>
</dbReference>
<proteinExistence type="inferred from homology"/>